<dbReference type="EMBL" id="PPTO01000002">
    <property type="protein sequence ID" value="RDB60758.1"/>
    <property type="molecule type" value="Genomic_DNA"/>
</dbReference>
<dbReference type="Gene3D" id="3.30.590.20">
    <property type="match status" value="1"/>
</dbReference>
<dbReference type="InterPro" id="IPR035434">
    <property type="entry name" value="GCL_bact_plant"/>
</dbReference>
<evidence type="ECO:0000256" key="3">
    <source>
        <dbReference type="ARBA" id="ARBA00022840"/>
    </source>
</evidence>
<proteinExistence type="inferred from homology"/>
<dbReference type="InterPro" id="IPR014746">
    <property type="entry name" value="Gln_synth/guanido_kin_cat_dom"/>
</dbReference>
<dbReference type="GO" id="GO:0004357">
    <property type="term" value="F:glutamate-cysteine ligase activity"/>
    <property type="evidence" value="ECO:0007669"/>
    <property type="project" value="UniProtKB-UniRule"/>
</dbReference>
<reference evidence="6 7" key="1">
    <citation type="journal article" date="2018" name="Elife">
        <title>Discovery and characterization of a prevalent human gut bacterial enzyme sufficient for the inactivation of a family of plant toxins.</title>
        <authorList>
            <person name="Koppel N."/>
            <person name="Bisanz J.E."/>
            <person name="Pandelia M.E."/>
            <person name="Turnbaugh P.J."/>
            <person name="Balskus E.P."/>
        </authorList>
    </citation>
    <scope>NUCLEOTIDE SEQUENCE [LARGE SCALE GENOMIC DNA]</scope>
    <source>
        <strain evidence="6 7">OB21 GAM31</strain>
    </source>
</reference>
<organism evidence="6 7">
    <name type="scientific">Slackia isoflavoniconvertens</name>
    <dbReference type="NCBI Taxonomy" id="572010"/>
    <lineage>
        <taxon>Bacteria</taxon>
        <taxon>Bacillati</taxon>
        <taxon>Actinomycetota</taxon>
        <taxon>Coriobacteriia</taxon>
        <taxon>Eggerthellales</taxon>
        <taxon>Eggerthellaceae</taxon>
        <taxon>Slackia</taxon>
    </lineage>
</organism>
<evidence type="ECO:0000313" key="7">
    <source>
        <dbReference type="Proteomes" id="UP000253975"/>
    </source>
</evidence>
<keyword evidence="2 5" id="KW-0547">Nucleotide-binding</keyword>
<sequence>MRKATAARNAQLASSQPAREENIAAIVAHLRAGVKAECRRVGIELEHICVDGTGDPITYSQPNGVRDVLAALQENYPEATVHGGDLLGVARPGAAVTIEPAAQLELSAGPFENLIDAKRVFLEFEDDAYQALSPIGGRALTLGFDPVNRAADKELIPKARYDYMNEYLSSIGPWGPRMMRGSASTQISIDYADEADCIAKMRVAQVLAPLFALMCDNTPVFEGGRRPHALMRTEVWKYCDPDRCNSVPGIFDEGFGFEDYAAYLLDVPAIVALDEDGEARYDTRTFGEIFARRAMNDDEVFHAMSMVFPDVRLKSYVEIRPADSMPIPYVLAYAALIKGLFYGKSSLETLVRSCAGISESDVAKAKDALMESGYAAEVYQRSAAEICDELITLARRGLPAAEWCFLDPLAELVARRVTLADLDISTQ</sequence>
<evidence type="ECO:0000313" key="6">
    <source>
        <dbReference type="EMBL" id="RDB60758.1"/>
    </source>
</evidence>
<dbReference type="SUPFAM" id="SSF55931">
    <property type="entry name" value="Glutamine synthetase/guanido kinase"/>
    <property type="match status" value="1"/>
</dbReference>
<dbReference type="RefSeq" id="WP_114614942.1">
    <property type="nucleotide sequence ID" value="NZ_PPTO01000002.1"/>
</dbReference>
<name>A0A369LRM4_9ACTN</name>
<evidence type="ECO:0000256" key="4">
    <source>
        <dbReference type="ARBA" id="ARBA00048819"/>
    </source>
</evidence>
<dbReference type="PANTHER" id="PTHR34378:SF1">
    <property type="entry name" value="GLUTAMATE--CYSTEINE LIGASE, CHLOROPLASTIC"/>
    <property type="match status" value="1"/>
</dbReference>
<dbReference type="GO" id="GO:0005524">
    <property type="term" value="F:ATP binding"/>
    <property type="evidence" value="ECO:0007669"/>
    <property type="project" value="UniProtKB-UniRule"/>
</dbReference>
<comment type="function">
    <text evidence="5">Catalyzes the synthesis of gamma-glutamylcysteine (gamma-GC).</text>
</comment>
<comment type="similarity">
    <text evidence="5">Belongs to the glutamate--cysteine ligase type 2 family. EgtA subfamily.</text>
</comment>
<evidence type="ECO:0000256" key="2">
    <source>
        <dbReference type="ARBA" id="ARBA00022741"/>
    </source>
</evidence>
<evidence type="ECO:0000256" key="1">
    <source>
        <dbReference type="ARBA" id="ARBA00022598"/>
    </source>
</evidence>
<keyword evidence="3 5" id="KW-0067">ATP-binding</keyword>
<dbReference type="PIRSF" id="PIRSF017901">
    <property type="entry name" value="GCL"/>
    <property type="match status" value="1"/>
</dbReference>
<dbReference type="InterPro" id="IPR006336">
    <property type="entry name" value="GCS2"/>
</dbReference>
<dbReference type="Proteomes" id="UP000253975">
    <property type="component" value="Unassembled WGS sequence"/>
</dbReference>
<accession>A0A369LRM4</accession>
<dbReference type="EC" id="6.3.2.2" evidence="5"/>
<keyword evidence="1 5" id="KW-0436">Ligase</keyword>
<comment type="catalytic activity">
    <reaction evidence="4 5">
        <text>L-cysteine + L-glutamate + ATP = gamma-L-glutamyl-L-cysteine + ADP + phosphate + H(+)</text>
        <dbReference type="Rhea" id="RHEA:13285"/>
        <dbReference type="ChEBI" id="CHEBI:15378"/>
        <dbReference type="ChEBI" id="CHEBI:29985"/>
        <dbReference type="ChEBI" id="CHEBI:30616"/>
        <dbReference type="ChEBI" id="CHEBI:35235"/>
        <dbReference type="ChEBI" id="CHEBI:43474"/>
        <dbReference type="ChEBI" id="CHEBI:58173"/>
        <dbReference type="ChEBI" id="CHEBI:456216"/>
        <dbReference type="EC" id="6.3.2.2"/>
    </reaction>
</comment>
<gene>
    <name evidence="6" type="ORF">C1881_02085</name>
</gene>
<protein>
    <recommendedName>
        <fullName evidence="5">Glutamate--cysteine ligase</fullName>
        <ecNumber evidence="5">6.3.2.2</ecNumber>
    </recommendedName>
</protein>
<dbReference type="GO" id="GO:0006750">
    <property type="term" value="P:glutathione biosynthetic process"/>
    <property type="evidence" value="ECO:0007669"/>
    <property type="project" value="UniProtKB-UniRule"/>
</dbReference>
<comment type="caution">
    <text evidence="6">The sequence shown here is derived from an EMBL/GenBank/DDBJ whole genome shotgun (WGS) entry which is preliminary data.</text>
</comment>
<dbReference type="Pfam" id="PF04107">
    <property type="entry name" value="GCS2"/>
    <property type="match status" value="1"/>
</dbReference>
<evidence type="ECO:0000256" key="5">
    <source>
        <dbReference type="PIRNR" id="PIRNR017901"/>
    </source>
</evidence>
<dbReference type="AlphaFoldDB" id="A0A369LRM4"/>
<dbReference type="PANTHER" id="PTHR34378">
    <property type="entry name" value="GLUTAMATE--CYSTEINE LIGASE, CHLOROPLASTIC"/>
    <property type="match status" value="1"/>
</dbReference>